<keyword evidence="2" id="KW-0539">Nucleus</keyword>
<keyword evidence="3" id="KW-0862">Zinc</keyword>
<dbReference type="InterPro" id="IPR013087">
    <property type="entry name" value="Znf_C2H2_type"/>
</dbReference>
<dbReference type="GO" id="GO:0048666">
    <property type="term" value="P:neuron development"/>
    <property type="evidence" value="ECO:0007669"/>
    <property type="project" value="UniProtKB-ARBA"/>
</dbReference>
<dbReference type="AlphaFoldDB" id="A0A6J1SHZ3"/>
<dbReference type="OrthoDB" id="6425912at2759"/>
<dbReference type="SUPFAM" id="SSF57667">
    <property type="entry name" value="beta-beta-alpha zinc fingers"/>
    <property type="match status" value="1"/>
</dbReference>
<dbReference type="GO" id="GO:0008270">
    <property type="term" value="F:zinc ion binding"/>
    <property type="evidence" value="ECO:0007669"/>
    <property type="project" value="UniProtKB-KW"/>
</dbReference>
<dbReference type="Proteomes" id="UP000504606">
    <property type="component" value="Unplaced"/>
</dbReference>
<dbReference type="GO" id="GO:0005634">
    <property type="term" value="C:nucleus"/>
    <property type="evidence" value="ECO:0007669"/>
    <property type="project" value="UniProtKB-SubCell"/>
</dbReference>
<feature type="region of interest" description="Disordered" evidence="4">
    <location>
        <begin position="314"/>
        <end position="354"/>
    </location>
</feature>
<dbReference type="SMART" id="SM00225">
    <property type="entry name" value="BTB"/>
    <property type="match status" value="1"/>
</dbReference>
<evidence type="ECO:0000256" key="2">
    <source>
        <dbReference type="ARBA" id="ARBA00023242"/>
    </source>
</evidence>
<dbReference type="CDD" id="cd18315">
    <property type="entry name" value="BTB_POZ_BAB-like"/>
    <property type="match status" value="1"/>
</dbReference>
<dbReference type="InterPro" id="IPR036236">
    <property type="entry name" value="Znf_C2H2_sf"/>
</dbReference>
<keyword evidence="3" id="KW-0479">Metal-binding</keyword>
<dbReference type="GO" id="GO:0003006">
    <property type="term" value="P:developmental process involved in reproduction"/>
    <property type="evidence" value="ECO:0007669"/>
    <property type="project" value="UniProtKB-ARBA"/>
</dbReference>
<reference evidence="8" key="1">
    <citation type="submission" date="2025-08" db="UniProtKB">
        <authorList>
            <consortium name="RefSeq"/>
        </authorList>
    </citation>
    <scope>IDENTIFICATION</scope>
    <source>
        <tissue evidence="8">Whole organism</tissue>
    </source>
</reference>
<dbReference type="PROSITE" id="PS50097">
    <property type="entry name" value="BTB"/>
    <property type="match status" value="1"/>
</dbReference>
<evidence type="ECO:0000259" key="5">
    <source>
        <dbReference type="PROSITE" id="PS50097"/>
    </source>
</evidence>
<dbReference type="GO" id="GO:0048513">
    <property type="term" value="P:animal organ development"/>
    <property type="evidence" value="ECO:0007669"/>
    <property type="project" value="UniProtKB-ARBA"/>
</dbReference>
<dbReference type="Gene3D" id="3.30.710.10">
    <property type="entry name" value="Potassium Channel Kv1.1, Chain A"/>
    <property type="match status" value="1"/>
</dbReference>
<feature type="domain" description="C2H2-type" evidence="6">
    <location>
        <begin position="405"/>
        <end position="432"/>
    </location>
</feature>
<dbReference type="PANTHER" id="PTHR23110">
    <property type="entry name" value="BTB DOMAIN TRANSCRIPTION FACTOR"/>
    <property type="match status" value="1"/>
</dbReference>
<protein>
    <submittedName>
        <fullName evidence="8">Broad-complex core protein isoforms 1/2/3/4/5 isoform X1</fullName>
    </submittedName>
</protein>
<dbReference type="InterPro" id="IPR000210">
    <property type="entry name" value="BTB/POZ_dom"/>
</dbReference>
<accession>A0A6J1SHZ3</accession>
<feature type="region of interest" description="Disordered" evidence="4">
    <location>
        <begin position="145"/>
        <end position="194"/>
    </location>
</feature>
<feature type="compositionally biased region" description="Polar residues" evidence="4">
    <location>
        <begin position="342"/>
        <end position="352"/>
    </location>
</feature>
<dbReference type="Gene3D" id="3.30.160.60">
    <property type="entry name" value="Classic Zinc Finger"/>
    <property type="match status" value="1"/>
</dbReference>
<evidence type="ECO:0000256" key="4">
    <source>
        <dbReference type="SAM" id="MobiDB-lite"/>
    </source>
</evidence>
<evidence type="ECO:0000313" key="8">
    <source>
        <dbReference type="RefSeq" id="XP_026280328.1"/>
    </source>
</evidence>
<dbReference type="GO" id="GO:0006357">
    <property type="term" value="P:regulation of transcription by RNA polymerase II"/>
    <property type="evidence" value="ECO:0007669"/>
    <property type="project" value="TreeGrafter"/>
</dbReference>
<feature type="compositionally biased region" description="Basic and acidic residues" evidence="4">
    <location>
        <begin position="473"/>
        <end position="482"/>
    </location>
</feature>
<sequence>MKWPRRQVLLRGTSPKLVNSMGTDQQQFCLRWHSYQSSLMATLPQLLDGNHHLTDVTLSAQGRNLRAHKVILSACSLYFKELFKELQPLQHPVIVLPGMNFADLVALVTFMYSGEVNIYQHQLSGLLTMADVLHIRGLSEVGSEAGNAGMDSLAPPSVSNKRDQKSPTAAKRKLPSSPTHVTSPPLEQAADKKSKESALDYALYGKRPWSQALDPTLYTNGTISQEVAENLATLDSKLNASQFSNLNEKMSDLYNQKIGSKKSLNLGGSRNFLDDQVFSAVGQKSSGSPIAGLHLAADGFLRVKTEQELVGTAPAGDSLKIGSGNGKHALDKDMDDRKGLESSPSRLFTESMTVEDKIDLSPTQGLDLSQAVGSNNSTSNNSPSSKSNNASSSGSSSTGHTKLYATCFVCGKQLSNQYNLRVHMETHQNVQYACSICSHVSRSKDALRKHVSYRHPTPVDGSGSSGGSNSGGNKREGRKKADQTAAAAATNVSSTSVGATTTSTVTTLANSTTASSSVTTTSTNPVTSSDSV</sequence>
<dbReference type="Pfam" id="PF00096">
    <property type="entry name" value="zf-C2H2"/>
    <property type="match status" value="1"/>
</dbReference>
<evidence type="ECO:0000256" key="1">
    <source>
        <dbReference type="ARBA" id="ARBA00004123"/>
    </source>
</evidence>
<evidence type="ECO:0000313" key="7">
    <source>
        <dbReference type="Proteomes" id="UP000504606"/>
    </source>
</evidence>
<dbReference type="InterPro" id="IPR011333">
    <property type="entry name" value="SKP1/BTB/POZ_sf"/>
</dbReference>
<comment type="subcellular location">
    <subcellularLocation>
        <location evidence="1">Nucleus</location>
    </subcellularLocation>
</comment>
<evidence type="ECO:0000256" key="3">
    <source>
        <dbReference type="PROSITE-ProRule" id="PRU00042"/>
    </source>
</evidence>
<dbReference type="PROSITE" id="PS00028">
    <property type="entry name" value="ZINC_FINGER_C2H2_1"/>
    <property type="match status" value="1"/>
</dbReference>
<proteinExistence type="predicted"/>
<evidence type="ECO:0000259" key="6">
    <source>
        <dbReference type="PROSITE" id="PS50157"/>
    </source>
</evidence>
<dbReference type="SMART" id="SM00355">
    <property type="entry name" value="ZnF_C2H2"/>
    <property type="match status" value="2"/>
</dbReference>
<gene>
    <name evidence="8" type="primary">LOC113207826</name>
</gene>
<feature type="region of interest" description="Disordered" evidence="4">
    <location>
        <begin position="453"/>
        <end position="532"/>
    </location>
</feature>
<feature type="compositionally biased region" description="Low complexity" evidence="4">
    <location>
        <begin position="484"/>
        <end position="532"/>
    </location>
</feature>
<feature type="region of interest" description="Disordered" evidence="4">
    <location>
        <begin position="366"/>
        <end position="398"/>
    </location>
</feature>
<feature type="compositionally biased region" description="Low complexity" evidence="4">
    <location>
        <begin position="374"/>
        <end position="397"/>
    </location>
</feature>
<organism evidence="7 8">
    <name type="scientific">Frankliniella occidentalis</name>
    <name type="common">Western flower thrips</name>
    <name type="synonym">Euthrips occidentalis</name>
    <dbReference type="NCBI Taxonomy" id="133901"/>
    <lineage>
        <taxon>Eukaryota</taxon>
        <taxon>Metazoa</taxon>
        <taxon>Ecdysozoa</taxon>
        <taxon>Arthropoda</taxon>
        <taxon>Hexapoda</taxon>
        <taxon>Insecta</taxon>
        <taxon>Pterygota</taxon>
        <taxon>Neoptera</taxon>
        <taxon>Paraneoptera</taxon>
        <taxon>Thysanoptera</taxon>
        <taxon>Terebrantia</taxon>
        <taxon>Thripoidea</taxon>
        <taxon>Thripidae</taxon>
        <taxon>Frankliniella</taxon>
    </lineage>
</organism>
<dbReference type="PANTHER" id="PTHR23110:SF110">
    <property type="entry name" value="AGAP003189-PA"/>
    <property type="match status" value="1"/>
</dbReference>
<dbReference type="GeneID" id="113207826"/>
<dbReference type="PROSITE" id="PS50157">
    <property type="entry name" value="ZINC_FINGER_C2H2_2"/>
    <property type="match status" value="1"/>
</dbReference>
<dbReference type="RefSeq" id="XP_026280328.1">
    <property type="nucleotide sequence ID" value="XM_026424543.2"/>
</dbReference>
<dbReference type="Pfam" id="PF00651">
    <property type="entry name" value="BTB"/>
    <property type="match status" value="1"/>
</dbReference>
<name>A0A6J1SHZ3_FRAOC</name>
<dbReference type="InterPro" id="IPR051095">
    <property type="entry name" value="Dros_DevTransReg"/>
</dbReference>
<feature type="compositionally biased region" description="Basic and acidic residues" evidence="4">
    <location>
        <begin position="328"/>
        <end position="340"/>
    </location>
</feature>
<dbReference type="KEGG" id="foc:113207826"/>
<keyword evidence="3" id="KW-0863">Zinc-finger</keyword>
<dbReference type="SUPFAM" id="SSF54695">
    <property type="entry name" value="POZ domain"/>
    <property type="match status" value="1"/>
</dbReference>
<keyword evidence="7" id="KW-1185">Reference proteome</keyword>
<feature type="domain" description="BTB" evidence="5">
    <location>
        <begin position="54"/>
        <end position="120"/>
    </location>
</feature>